<dbReference type="GO" id="GO:0070679">
    <property type="term" value="F:inositol 1,4,5 trisphosphate binding"/>
    <property type="evidence" value="ECO:0007669"/>
    <property type="project" value="TreeGrafter"/>
</dbReference>
<dbReference type="GO" id="GO:0005886">
    <property type="term" value="C:plasma membrane"/>
    <property type="evidence" value="ECO:0007669"/>
    <property type="project" value="TreeGrafter"/>
</dbReference>
<dbReference type="GO" id="GO:0035091">
    <property type="term" value="F:phosphatidylinositol binding"/>
    <property type="evidence" value="ECO:0007669"/>
    <property type="project" value="TreeGrafter"/>
</dbReference>
<protein>
    <submittedName>
        <fullName evidence="2">Uncharacterized protein</fullName>
    </submittedName>
</protein>
<gene>
    <name evidence="2" type="ORF">MENT_LOCUS27371</name>
</gene>
<dbReference type="GO" id="GO:0016529">
    <property type="term" value="C:sarcoplasmic reticulum"/>
    <property type="evidence" value="ECO:0007669"/>
    <property type="project" value="TreeGrafter"/>
</dbReference>
<name>A0A6V7VL82_MELEN</name>
<comment type="caution">
    <text evidence="2">The sequence shown here is derived from an EMBL/GenBank/DDBJ whole genome shotgun (WGS) entry which is preliminary data.</text>
</comment>
<evidence type="ECO:0000313" key="3">
    <source>
        <dbReference type="Proteomes" id="UP000580250"/>
    </source>
</evidence>
<dbReference type="GO" id="GO:0005220">
    <property type="term" value="F:inositol 1,4,5-trisphosphate-gated calcium channel activity"/>
    <property type="evidence" value="ECO:0007669"/>
    <property type="project" value="TreeGrafter"/>
</dbReference>
<dbReference type="GO" id="GO:0005789">
    <property type="term" value="C:endoplasmic reticulum membrane"/>
    <property type="evidence" value="ECO:0007669"/>
    <property type="project" value="TreeGrafter"/>
</dbReference>
<feature type="compositionally biased region" description="Low complexity" evidence="1">
    <location>
        <begin position="284"/>
        <end position="297"/>
    </location>
</feature>
<dbReference type="PANTHER" id="PTHR13715:SF102">
    <property type="entry name" value="INOSITOL 1,4,5-TRISPHOSPHATE RECEPTOR"/>
    <property type="match status" value="1"/>
</dbReference>
<dbReference type="GO" id="GO:0030667">
    <property type="term" value="C:secretory granule membrane"/>
    <property type="evidence" value="ECO:0007669"/>
    <property type="project" value="TreeGrafter"/>
</dbReference>
<dbReference type="GO" id="GO:0005509">
    <property type="term" value="F:calcium ion binding"/>
    <property type="evidence" value="ECO:0007669"/>
    <property type="project" value="TreeGrafter"/>
</dbReference>
<proteinExistence type="predicted"/>
<dbReference type="EMBL" id="CAJEWN010000258">
    <property type="protein sequence ID" value="CAD2175633.1"/>
    <property type="molecule type" value="Genomic_DNA"/>
</dbReference>
<dbReference type="Proteomes" id="UP000580250">
    <property type="component" value="Unassembled WGS sequence"/>
</dbReference>
<dbReference type="PANTHER" id="PTHR13715">
    <property type="entry name" value="RYANODINE RECEPTOR AND IP3 RECEPTOR"/>
    <property type="match status" value="1"/>
</dbReference>
<dbReference type="AlphaFoldDB" id="A0A6V7VL82"/>
<dbReference type="InterPro" id="IPR015925">
    <property type="entry name" value="Ryanodine_IP3_receptor"/>
</dbReference>
<dbReference type="GO" id="GO:0051209">
    <property type="term" value="P:release of sequestered calcium ion into cytosol"/>
    <property type="evidence" value="ECO:0007669"/>
    <property type="project" value="TreeGrafter"/>
</dbReference>
<feature type="region of interest" description="Disordered" evidence="1">
    <location>
        <begin position="282"/>
        <end position="303"/>
    </location>
</feature>
<organism evidence="2 3">
    <name type="scientific">Meloidogyne enterolobii</name>
    <name type="common">Root-knot nematode worm</name>
    <name type="synonym">Meloidogyne mayaguensis</name>
    <dbReference type="NCBI Taxonomy" id="390850"/>
    <lineage>
        <taxon>Eukaryota</taxon>
        <taxon>Metazoa</taxon>
        <taxon>Ecdysozoa</taxon>
        <taxon>Nematoda</taxon>
        <taxon>Chromadorea</taxon>
        <taxon>Rhabditida</taxon>
        <taxon>Tylenchina</taxon>
        <taxon>Tylenchomorpha</taxon>
        <taxon>Tylenchoidea</taxon>
        <taxon>Meloidogynidae</taxon>
        <taxon>Meloidogyninae</taxon>
        <taxon>Meloidogyne</taxon>
    </lineage>
</organism>
<sequence length="455" mass="51820">MLELTQYLLIIVDSCPSQKENNNLINNNSKIKTHTKLIRQISKFTSITTKNDEENNEIVKLIKNNLSPSTTPINNNNIYSKPPPNTLEIPTTKAIIQKQFNNNNTKDLTEDSTNSKRSREMLLKTKLIVVELIDFIMDVRRDFRVTKALSFYKNLLSSCNENGEIKEAPVISKELIEQLSRSVFIDSEKELDMDKFKGQQLLRILLQMTMIEDFPLLTSTALKLLFRHFSQFQELIEDMKQIQLLVSNQDIKNYHQVDRDLFILKQLTEKSELWVHYGTQLEGSSTTSCSSPSNPSQDRSDDDFIHETTLSVPSIETLQEKVSIGLASIVNGEQQQQQKYLKETSTGNESPTTKRRKTLKSIRNSAGILQQQQQSPQSSIVKSGPAAAIAILQQYYPKLARQQNQLASIGLLLAGSITDNDGIQRNKAEISNTLHSIMEKPLLFVIYLLKKLLFE</sequence>
<accession>A0A6V7VL82</accession>
<evidence type="ECO:0000313" key="2">
    <source>
        <dbReference type="EMBL" id="CAD2175633.1"/>
    </source>
</evidence>
<dbReference type="OrthoDB" id="76898at2759"/>
<reference evidence="2 3" key="1">
    <citation type="submission" date="2020-08" db="EMBL/GenBank/DDBJ databases">
        <authorList>
            <person name="Koutsovoulos G."/>
            <person name="Danchin GJ E."/>
        </authorList>
    </citation>
    <scope>NUCLEOTIDE SEQUENCE [LARGE SCALE GENOMIC DNA]</scope>
</reference>
<evidence type="ECO:0000256" key="1">
    <source>
        <dbReference type="SAM" id="MobiDB-lite"/>
    </source>
</evidence>